<dbReference type="OrthoDB" id="5838062at2759"/>
<keyword evidence="4" id="KW-1185">Reference proteome</keyword>
<keyword evidence="1" id="KW-0732">Signal</keyword>
<dbReference type="PANTHER" id="PTHR46707:SF1">
    <property type="entry name" value="COEXPRESSED WITH POLYCYSTINS-RELATED"/>
    <property type="match status" value="1"/>
</dbReference>
<feature type="domain" description="ShKT" evidence="2">
    <location>
        <begin position="28"/>
        <end position="61"/>
    </location>
</feature>
<evidence type="ECO:0000256" key="1">
    <source>
        <dbReference type="SAM" id="SignalP"/>
    </source>
</evidence>
<protein>
    <submittedName>
        <fullName evidence="3">ShTK domain protein</fullName>
    </submittedName>
</protein>
<dbReference type="EMBL" id="JOJR01000052">
    <property type="protein sequence ID" value="RCN48087.1"/>
    <property type="molecule type" value="Genomic_DNA"/>
</dbReference>
<feature type="signal peptide" evidence="1">
    <location>
        <begin position="1"/>
        <end position="19"/>
    </location>
</feature>
<sequence length="61" mass="6997">MVVRAVLLLCSLIVYSATGQTNQTCGEYKYCSQWKKNGFCDNTFYPQDLRMKWCGKECGLC</sequence>
<dbReference type="PANTHER" id="PTHR46707">
    <property type="entry name" value="PROTEIN CBG07468"/>
    <property type="match status" value="1"/>
</dbReference>
<dbReference type="Gene3D" id="1.10.10.1940">
    <property type="match status" value="1"/>
</dbReference>
<reference evidence="3 4" key="1">
    <citation type="submission" date="2014-10" db="EMBL/GenBank/DDBJ databases">
        <title>Draft genome of the hookworm Ancylostoma caninum.</title>
        <authorList>
            <person name="Mitreva M."/>
        </authorList>
    </citation>
    <scope>NUCLEOTIDE SEQUENCE [LARGE SCALE GENOMIC DNA]</scope>
    <source>
        <strain evidence="3 4">Baltimore</strain>
    </source>
</reference>
<name>A0A368GYM3_ANCCA</name>
<feature type="chain" id="PRO_5016768659" evidence="1">
    <location>
        <begin position="20"/>
        <end position="61"/>
    </location>
</feature>
<evidence type="ECO:0000313" key="4">
    <source>
        <dbReference type="Proteomes" id="UP000252519"/>
    </source>
</evidence>
<proteinExistence type="predicted"/>
<organism evidence="3 4">
    <name type="scientific">Ancylostoma caninum</name>
    <name type="common">Dog hookworm</name>
    <dbReference type="NCBI Taxonomy" id="29170"/>
    <lineage>
        <taxon>Eukaryota</taxon>
        <taxon>Metazoa</taxon>
        <taxon>Ecdysozoa</taxon>
        <taxon>Nematoda</taxon>
        <taxon>Chromadorea</taxon>
        <taxon>Rhabditida</taxon>
        <taxon>Rhabditina</taxon>
        <taxon>Rhabditomorpha</taxon>
        <taxon>Strongyloidea</taxon>
        <taxon>Ancylostomatidae</taxon>
        <taxon>Ancylostomatinae</taxon>
        <taxon>Ancylostoma</taxon>
    </lineage>
</organism>
<evidence type="ECO:0000313" key="3">
    <source>
        <dbReference type="EMBL" id="RCN48087.1"/>
    </source>
</evidence>
<evidence type="ECO:0000259" key="2">
    <source>
        <dbReference type="Pfam" id="PF01549"/>
    </source>
</evidence>
<dbReference type="InterPro" id="IPR003582">
    <property type="entry name" value="ShKT_dom"/>
</dbReference>
<dbReference type="AlphaFoldDB" id="A0A368GYM3"/>
<dbReference type="Pfam" id="PF01549">
    <property type="entry name" value="ShK"/>
    <property type="match status" value="1"/>
</dbReference>
<accession>A0A368GYM3</accession>
<gene>
    <name evidence="3" type="ORF">ANCCAN_05913</name>
</gene>
<dbReference type="Proteomes" id="UP000252519">
    <property type="component" value="Unassembled WGS sequence"/>
</dbReference>
<comment type="caution">
    <text evidence="3">The sequence shown here is derived from an EMBL/GenBank/DDBJ whole genome shotgun (WGS) entry which is preliminary data.</text>
</comment>